<dbReference type="EMBL" id="BMVP01000010">
    <property type="protein sequence ID" value="GHB70764.1"/>
    <property type="molecule type" value="Genomic_DNA"/>
</dbReference>
<gene>
    <name evidence="2" type="ORF">GCM10010347_46170</name>
</gene>
<proteinExistence type="predicted"/>
<organism evidence="2 3">
    <name type="scientific">Streptomyces cirratus</name>
    <dbReference type="NCBI Taxonomy" id="68187"/>
    <lineage>
        <taxon>Bacteria</taxon>
        <taxon>Bacillati</taxon>
        <taxon>Actinomycetota</taxon>
        <taxon>Actinomycetes</taxon>
        <taxon>Kitasatosporales</taxon>
        <taxon>Streptomycetaceae</taxon>
        <taxon>Streptomyces</taxon>
    </lineage>
</organism>
<evidence type="ECO:0000256" key="1">
    <source>
        <dbReference type="SAM" id="MobiDB-lite"/>
    </source>
</evidence>
<dbReference type="Proteomes" id="UP000642673">
    <property type="component" value="Unassembled WGS sequence"/>
</dbReference>
<feature type="region of interest" description="Disordered" evidence="1">
    <location>
        <begin position="1"/>
        <end position="27"/>
    </location>
</feature>
<sequence length="113" mass="11898">MPGLSPTGLAHAHTPRTFPHVSREDSTMPYELTHAERLRYKRSQDAAYRAGEEAVTNLQAALSLAGLTLPSLCNDGPVGCRGLVRLGGCSTAVANRLAEVIAAGAHALQGEHL</sequence>
<protein>
    <submittedName>
        <fullName evidence="2">Uncharacterized protein</fullName>
    </submittedName>
</protein>
<keyword evidence="3" id="KW-1185">Reference proteome</keyword>
<reference evidence="3" key="1">
    <citation type="journal article" date="2019" name="Int. J. Syst. Evol. Microbiol.">
        <title>The Global Catalogue of Microorganisms (GCM) 10K type strain sequencing project: providing services to taxonomists for standard genome sequencing and annotation.</title>
        <authorList>
            <consortium name="The Broad Institute Genomics Platform"/>
            <consortium name="The Broad Institute Genome Sequencing Center for Infectious Disease"/>
            <person name="Wu L."/>
            <person name="Ma J."/>
        </authorList>
    </citation>
    <scope>NUCLEOTIDE SEQUENCE [LARGE SCALE GENOMIC DNA]</scope>
    <source>
        <strain evidence="3">JCM 4738</strain>
    </source>
</reference>
<evidence type="ECO:0000313" key="2">
    <source>
        <dbReference type="EMBL" id="GHB70764.1"/>
    </source>
</evidence>
<accession>A0ABQ3F195</accession>
<comment type="caution">
    <text evidence="2">The sequence shown here is derived from an EMBL/GenBank/DDBJ whole genome shotgun (WGS) entry which is preliminary data.</text>
</comment>
<evidence type="ECO:0000313" key="3">
    <source>
        <dbReference type="Proteomes" id="UP000642673"/>
    </source>
</evidence>
<name>A0ABQ3F195_9ACTN</name>